<organism evidence="1 2">
    <name type="scientific">Alcaligenes endophyticus</name>
    <dbReference type="NCBI Taxonomy" id="1929088"/>
    <lineage>
        <taxon>Bacteria</taxon>
        <taxon>Pseudomonadati</taxon>
        <taxon>Pseudomonadota</taxon>
        <taxon>Betaproteobacteria</taxon>
        <taxon>Burkholderiales</taxon>
        <taxon>Alcaligenaceae</taxon>
        <taxon>Alcaligenes</taxon>
    </lineage>
</organism>
<dbReference type="RefSeq" id="WP_266123236.1">
    <property type="nucleotide sequence ID" value="NZ_JAJHNU010000003.1"/>
</dbReference>
<protein>
    <submittedName>
        <fullName evidence="1">AlpA family transcriptional regulator</fullName>
    </submittedName>
</protein>
<dbReference type="PANTHER" id="PTHR36154:SF1">
    <property type="entry name" value="DNA-BINDING TRANSCRIPTIONAL ACTIVATOR ALPA"/>
    <property type="match status" value="1"/>
</dbReference>
<dbReference type="InterPro" id="IPR010260">
    <property type="entry name" value="AlpA"/>
</dbReference>
<accession>A0ABT8EKD0</accession>
<dbReference type="InterPro" id="IPR052931">
    <property type="entry name" value="Prophage_regulatory_activator"/>
</dbReference>
<dbReference type="Gene3D" id="1.10.238.160">
    <property type="match status" value="1"/>
</dbReference>
<dbReference type="Proteomes" id="UP001168613">
    <property type="component" value="Unassembled WGS sequence"/>
</dbReference>
<evidence type="ECO:0000313" key="1">
    <source>
        <dbReference type="EMBL" id="MDN4121754.1"/>
    </source>
</evidence>
<dbReference type="PANTHER" id="PTHR36154">
    <property type="entry name" value="DNA-BINDING TRANSCRIPTIONAL ACTIVATOR ALPA"/>
    <property type="match status" value="1"/>
</dbReference>
<reference evidence="1" key="1">
    <citation type="submission" date="2021-11" db="EMBL/GenBank/DDBJ databases">
        <title>Draft genome sequence of Alcaligenes endophyticus type strain CCUG 75668T.</title>
        <authorList>
            <person name="Salva-Serra F."/>
            <person name="Duran R.E."/>
            <person name="Seeger M."/>
            <person name="Moore E.R.B."/>
            <person name="Jaen-Luchoro D."/>
        </authorList>
    </citation>
    <scope>NUCLEOTIDE SEQUENCE</scope>
    <source>
        <strain evidence="1">CCUG 75668</strain>
    </source>
</reference>
<comment type="caution">
    <text evidence="1">The sequence shown here is derived from an EMBL/GenBank/DDBJ whole genome shotgun (WGS) entry which is preliminary data.</text>
</comment>
<dbReference type="SUPFAM" id="SSF46955">
    <property type="entry name" value="Putative DNA-binding domain"/>
    <property type="match status" value="1"/>
</dbReference>
<dbReference type="Pfam" id="PF05930">
    <property type="entry name" value="Phage_AlpA"/>
    <property type="match status" value="1"/>
</dbReference>
<proteinExistence type="predicted"/>
<dbReference type="EMBL" id="JAJHNU010000003">
    <property type="protein sequence ID" value="MDN4121754.1"/>
    <property type="molecule type" value="Genomic_DNA"/>
</dbReference>
<dbReference type="InterPro" id="IPR009061">
    <property type="entry name" value="DNA-bd_dom_put_sf"/>
</dbReference>
<evidence type="ECO:0000313" key="2">
    <source>
        <dbReference type="Proteomes" id="UP001168613"/>
    </source>
</evidence>
<name>A0ABT8EKD0_9BURK</name>
<sequence length="84" mass="9464">MNTTTPWSLAVSQIKQATEPSRTATIQPMLYRMKDLPARIGISRSQIYKLIQRGEFPRPVSLGGASVAWRSEDIEAWKANLHPI</sequence>
<gene>
    <name evidence="1" type="ORF">LMS43_10675</name>
</gene>
<keyword evidence="2" id="KW-1185">Reference proteome</keyword>